<evidence type="ECO:0000256" key="1">
    <source>
        <dbReference type="SAM" id="Phobius"/>
    </source>
</evidence>
<sequence>MKKDIIKIAVLFSAAIVGWIFWVKQSIKDAEIQDKYEQPFFHNNILINGRVGGVSDSGNHCFGIIYLKDFVSNVKEFNPYKKDIFPYAIKNNEAEIYSWMCLYDVEEGDSIIVNSNDRSILVIKKDLREKKEGDLKFVNDEKDYIQQNSKLKFQ</sequence>
<feature type="transmembrane region" description="Helical" evidence="1">
    <location>
        <begin position="6"/>
        <end position="23"/>
    </location>
</feature>
<dbReference type="AlphaFoldDB" id="A0A1I0MLZ7"/>
<dbReference type="Proteomes" id="UP000199469">
    <property type="component" value="Unassembled WGS sequence"/>
</dbReference>
<dbReference type="OrthoDB" id="1361727at2"/>
<dbReference type="RefSeq" id="WP_089790012.1">
    <property type="nucleotide sequence ID" value="NZ_FOIU01000001.1"/>
</dbReference>
<gene>
    <name evidence="2" type="ORF">SAMN05421841_0074</name>
</gene>
<name>A0A1I0MLZ7_9FLAO</name>
<dbReference type="EMBL" id="FOIU01000001">
    <property type="protein sequence ID" value="SEV89516.1"/>
    <property type="molecule type" value="Genomic_DNA"/>
</dbReference>
<keyword evidence="1" id="KW-0812">Transmembrane</keyword>
<organism evidence="2 3">
    <name type="scientific">Chryseobacterium wanjuense</name>
    <dbReference type="NCBI Taxonomy" id="356305"/>
    <lineage>
        <taxon>Bacteria</taxon>
        <taxon>Pseudomonadati</taxon>
        <taxon>Bacteroidota</taxon>
        <taxon>Flavobacteriia</taxon>
        <taxon>Flavobacteriales</taxon>
        <taxon>Weeksellaceae</taxon>
        <taxon>Chryseobacterium group</taxon>
        <taxon>Chryseobacterium</taxon>
    </lineage>
</organism>
<evidence type="ECO:0000313" key="2">
    <source>
        <dbReference type="EMBL" id="SEV89516.1"/>
    </source>
</evidence>
<keyword evidence="1" id="KW-0472">Membrane</keyword>
<accession>A0A1I0MLZ7</accession>
<keyword evidence="3" id="KW-1185">Reference proteome</keyword>
<evidence type="ECO:0000313" key="3">
    <source>
        <dbReference type="Proteomes" id="UP000199469"/>
    </source>
</evidence>
<dbReference type="STRING" id="356305.SAMN05421841_0074"/>
<keyword evidence="1" id="KW-1133">Transmembrane helix</keyword>
<proteinExistence type="predicted"/>
<protein>
    <submittedName>
        <fullName evidence="2">Uncharacterized protein</fullName>
    </submittedName>
</protein>
<reference evidence="3" key="1">
    <citation type="submission" date="2016-10" db="EMBL/GenBank/DDBJ databases">
        <authorList>
            <person name="Varghese N."/>
            <person name="Submissions S."/>
        </authorList>
    </citation>
    <scope>NUCLEOTIDE SEQUENCE [LARGE SCALE GENOMIC DNA]</scope>
    <source>
        <strain evidence="3">DSM 17724</strain>
    </source>
</reference>